<dbReference type="RefSeq" id="WP_307247809.1">
    <property type="nucleotide sequence ID" value="NZ_JAUSQZ010000001.1"/>
</dbReference>
<dbReference type="PANTHER" id="PTHR43639">
    <property type="entry name" value="OXIDOREDUCTASE, SHORT-CHAIN DEHYDROGENASE/REDUCTASE FAMILY (AFU_ORTHOLOGUE AFUA_5G02870)"/>
    <property type="match status" value="1"/>
</dbReference>
<keyword evidence="2" id="KW-0560">Oxidoreductase</keyword>
<dbReference type="Gene3D" id="3.40.50.720">
    <property type="entry name" value="NAD(P)-binding Rossmann-like Domain"/>
    <property type="match status" value="1"/>
</dbReference>
<dbReference type="SUPFAM" id="SSF51735">
    <property type="entry name" value="NAD(P)-binding Rossmann-fold domains"/>
    <property type="match status" value="1"/>
</dbReference>
<protein>
    <submittedName>
        <fullName evidence="3">NAD(P)-dependent dehydrogenase (Short-subunit alcohol dehydrogenase family)</fullName>
    </submittedName>
</protein>
<name>A0ABT9PA21_9ACTN</name>
<gene>
    <name evidence="3" type="ORF">J2S57_005289</name>
</gene>
<dbReference type="PRINTS" id="PR00081">
    <property type="entry name" value="GDHRDH"/>
</dbReference>
<dbReference type="InterPro" id="IPR036291">
    <property type="entry name" value="NAD(P)-bd_dom_sf"/>
</dbReference>
<dbReference type="PANTHER" id="PTHR43639:SF1">
    <property type="entry name" value="SHORT-CHAIN DEHYDROGENASE_REDUCTASE FAMILY PROTEIN"/>
    <property type="match status" value="1"/>
</dbReference>
<dbReference type="Proteomes" id="UP001235712">
    <property type="component" value="Unassembled WGS sequence"/>
</dbReference>
<sequence length="268" mass="27342">MSKHAVVTGAGNGLGAAVARGLGAAGYDVTGVDLRRPALEKVMDEIAGEHGVRTRSLVGDLADEAFATDLVTMAWAQAPVDGLVNAAGIYPAIPFLEIDAAAWNHVQAVNVVAPLLATQQLARLAVPAGHTPAVVNITSGAASRARPGTSHYSTSKAALVMLTKSSAIELGPAGIRVNAVAPGFFPVASEVNPISEEYAAIMAAADVLPGGARSSDIAHAVEFLLSDKARWISGAVLPVDGATSVGTTKLPQHWAGTSDWQNTQEATA</sequence>
<dbReference type="PRINTS" id="PR00080">
    <property type="entry name" value="SDRFAMILY"/>
</dbReference>
<reference evidence="3 4" key="1">
    <citation type="submission" date="2023-07" db="EMBL/GenBank/DDBJ databases">
        <title>Sequencing the genomes of 1000 actinobacteria strains.</title>
        <authorList>
            <person name="Klenk H.-P."/>
        </authorList>
    </citation>
    <scope>NUCLEOTIDE SEQUENCE [LARGE SCALE GENOMIC DNA]</scope>
    <source>
        <strain evidence="3 4">DSM 44388</strain>
    </source>
</reference>
<evidence type="ECO:0000313" key="4">
    <source>
        <dbReference type="Proteomes" id="UP001235712"/>
    </source>
</evidence>
<evidence type="ECO:0000313" key="3">
    <source>
        <dbReference type="EMBL" id="MDP9829540.1"/>
    </source>
</evidence>
<evidence type="ECO:0000256" key="1">
    <source>
        <dbReference type="ARBA" id="ARBA00006484"/>
    </source>
</evidence>
<evidence type="ECO:0000256" key="2">
    <source>
        <dbReference type="ARBA" id="ARBA00023002"/>
    </source>
</evidence>
<dbReference type="Pfam" id="PF13561">
    <property type="entry name" value="adh_short_C2"/>
    <property type="match status" value="1"/>
</dbReference>
<dbReference type="CDD" id="cd05233">
    <property type="entry name" value="SDR_c"/>
    <property type="match status" value="1"/>
</dbReference>
<accession>A0ABT9PA21</accession>
<organism evidence="3 4">
    <name type="scientific">Kineosporia succinea</name>
    <dbReference type="NCBI Taxonomy" id="84632"/>
    <lineage>
        <taxon>Bacteria</taxon>
        <taxon>Bacillati</taxon>
        <taxon>Actinomycetota</taxon>
        <taxon>Actinomycetes</taxon>
        <taxon>Kineosporiales</taxon>
        <taxon>Kineosporiaceae</taxon>
        <taxon>Kineosporia</taxon>
    </lineage>
</organism>
<dbReference type="InterPro" id="IPR002347">
    <property type="entry name" value="SDR_fam"/>
</dbReference>
<keyword evidence="4" id="KW-1185">Reference proteome</keyword>
<proteinExistence type="inferred from homology"/>
<comment type="caution">
    <text evidence="3">The sequence shown here is derived from an EMBL/GenBank/DDBJ whole genome shotgun (WGS) entry which is preliminary data.</text>
</comment>
<dbReference type="EMBL" id="JAUSQZ010000001">
    <property type="protein sequence ID" value="MDP9829540.1"/>
    <property type="molecule type" value="Genomic_DNA"/>
</dbReference>
<comment type="similarity">
    <text evidence="1">Belongs to the short-chain dehydrogenases/reductases (SDR) family.</text>
</comment>